<dbReference type="PANTHER" id="PTHR48075:SF5">
    <property type="entry name" value="3-HYDROXYBUTYRYL-COA DEHYDROGENASE"/>
    <property type="match status" value="1"/>
</dbReference>
<dbReference type="Pfam" id="PF02737">
    <property type="entry name" value="3HCDH_N"/>
    <property type="match status" value="1"/>
</dbReference>
<evidence type="ECO:0000256" key="3">
    <source>
        <dbReference type="PIRSR" id="PIRSR000105-2"/>
    </source>
</evidence>
<evidence type="ECO:0000259" key="5">
    <source>
        <dbReference type="Pfam" id="PF02737"/>
    </source>
</evidence>
<dbReference type="GO" id="GO:0016616">
    <property type="term" value="F:oxidoreductase activity, acting on the CH-OH group of donors, NAD or NADP as acceptor"/>
    <property type="evidence" value="ECO:0007669"/>
    <property type="project" value="InterPro"/>
</dbReference>
<proteinExistence type="predicted"/>
<dbReference type="STRING" id="1703345.A3860_05170"/>
<dbReference type="SUPFAM" id="SSF51735">
    <property type="entry name" value="NAD(P)-binding Rossmann-fold domains"/>
    <property type="match status" value="1"/>
</dbReference>
<dbReference type="InterPro" id="IPR008927">
    <property type="entry name" value="6-PGluconate_DH-like_C_sf"/>
</dbReference>
<name>A0A1V9FS00_9BACT</name>
<dbReference type="GO" id="GO:0006631">
    <property type="term" value="P:fatty acid metabolic process"/>
    <property type="evidence" value="ECO:0007669"/>
    <property type="project" value="InterPro"/>
</dbReference>
<evidence type="ECO:0000256" key="1">
    <source>
        <dbReference type="ARBA" id="ARBA00023002"/>
    </source>
</evidence>
<comment type="caution">
    <text evidence="6">The sequence shown here is derived from an EMBL/GenBank/DDBJ whole genome shotgun (WGS) entry which is preliminary data.</text>
</comment>
<dbReference type="Pfam" id="PF00725">
    <property type="entry name" value="3HCDH"/>
    <property type="match status" value="1"/>
</dbReference>
<feature type="binding site" evidence="3">
    <location>
        <begin position="9"/>
        <end position="14"/>
    </location>
    <ligand>
        <name>NAD(+)</name>
        <dbReference type="ChEBI" id="CHEBI:57540"/>
    </ligand>
</feature>
<dbReference type="OrthoDB" id="9771883at2"/>
<keyword evidence="7" id="KW-1185">Reference proteome</keyword>
<dbReference type="SUPFAM" id="SSF48179">
    <property type="entry name" value="6-phosphogluconate dehydrogenase C-terminal domain-like"/>
    <property type="match status" value="1"/>
</dbReference>
<feature type="site" description="Important for catalytic activity" evidence="2">
    <location>
        <position position="141"/>
    </location>
</feature>
<keyword evidence="1" id="KW-0560">Oxidoreductase</keyword>
<dbReference type="Gene3D" id="1.10.1040.10">
    <property type="entry name" value="N-(1-d-carboxylethyl)-l-norvaline Dehydrogenase, domain 2"/>
    <property type="match status" value="1"/>
</dbReference>
<evidence type="ECO:0000313" key="7">
    <source>
        <dbReference type="Proteomes" id="UP000192796"/>
    </source>
</evidence>
<evidence type="ECO:0000256" key="2">
    <source>
        <dbReference type="PIRSR" id="PIRSR000105-1"/>
    </source>
</evidence>
<dbReference type="EMBL" id="LVYD01000058">
    <property type="protein sequence ID" value="OQP61110.1"/>
    <property type="molecule type" value="Genomic_DNA"/>
</dbReference>
<dbReference type="PANTHER" id="PTHR48075">
    <property type="entry name" value="3-HYDROXYACYL-COA DEHYDROGENASE FAMILY PROTEIN"/>
    <property type="match status" value="1"/>
</dbReference>
<dbReference type="InterPro" id="IPR022694">
    <property type="entry name" value="3-OHacyl-CoA_DH"/>
</dbReference>
<feature type="binding site" evidence="3">
    <location>
        <position position="275"/>
    </location>
    <ligand>
        <name>NAD(+)</name>
        <dbReference type="ChEBI" id="CHEBI:57540"/>
    </ligand>
</feature>
<dbReference type="RefSeq" id="WP_081151414.1">
    <property type="nucleotide sequence ID" value="NZ_LVYD01000058.1"/>
</dbReference>
<protein>
    <submittedName>
        <fullName evidence="6">3-hydroxybutyryl-CoA dehydrogenase</fullName>
    </submittedName>
</protein>
<dbReference type="Proteomes" id="UP000192796">
    <property type="component" value="Unassembled WGS sequence"/>
</dbReference>
<dbReference type="InterPro" id="IPR036291">
    <property type="entry name" value="NAD(P)-bd_dom_sf"/>
</dbReference>
<reference evidence="6 7" key="1">
    <citation type="submission" date="2016-03" db="EMBL/GenBank/DDBJ databases">
        <title>Niastella vici sp. nov., isolated from farmland soil.</title>
        <authorList>
            <person name="Chen L."/>
            <person name="Wang D."/>
            <person name="Yang S."/>
            <person name="Wang G."/>
        </authorList>
    </citation>
    <scope>NUCLEOTIDE SEQUENCE [LARGE SCALE GENOMIC DNA]</scope>
    <source>
        <strain evidence="6 7">DJ57</strain>
    </source>
</reference>
<dbReference type="GO" id="GO:0070403">
    <property type="term" value="F:NAD+ binding"/>
    <property type="evidence" value="ECO:0007669"/>
    <property type="project" value="InterPro"/>
</dbReference>
<sequence length="288" mass="32476">MLKKIGIIGAGNIGSSMAVDLLLNGYHVKLVDVTDDALMAARIKIDQELKFALLMRGRSKENPNHEKLLADIEATTQMEDTEDCDLIIENVYEDWAVKEKVYRRLDQICPPHICFGVNTSCISVTKLAGVTSRRDKIVGVHFMNPVNLMPTVEVMRGIHTSDNTLDLIIQFLATLNKEAIVVQDFPGFVSNRISHLFINEAAFVYQDNVASARDIDKIFKKCFFHKMGPLETADLIGLDTVMKSIDVLYESYKDPKFRCCPVIRRMVDAGHLGRKTGKGFYDYNINLQ</sequence>
<keyword evidence="3" id="KW-0520">NAD</keyword>
<feature type="domain" description="3-hydroxyacyl-CoA dehydrogenase NAD binding" evidence="5">
    <location>
        <begin position="4"/>
        <end position="184"/>
    </location>
</feature>
<feature type="binding site" evidence="3">
    <location>
        <position position="120"/>
    </location>
    <ligand>
        <name>NAD(+)</name>
        <dbReference type="ChEBI" id="CHEBI:57540"/>
    </ligand>
</feature>
<dbReference type="InterPro" id="IPR006176">
    <property type="entry name" value="3-OHacyl-CoA_DH_NAD-bd"/>
</dbReference>
<dbReference type="AlphaFoldDB" id="A0A1V9FS00"/>
<dbReference type="InterPro" id="IPR013328">
    <property type="entry name" value="6PGD_dom2"/>
</dbReference>
<dbReference type="InterPro" id="IPR006108">
    <property type="entry name" value="3HC_DH_C"/>
</dbReference>
<feature type="binding site" evidence="3">
    <location>
        <position position="98"/>
    </location>
    <ligand>
        <name>NAD(+)</name>
        <dbReference type="ChEBI" id="CHEBI:57540"/>
    </ligand>
</feature>
<feature type="binding site" evidence="3">
    <location>
        <position position="93"/>
    </location>
    <ligand>
        <name>NAD(+)</name>
        <dbReference type="ChEBI" id="CHEBI:57540"/>
    </ligand>
</feature>
<gene>
    <name evidence="6" type="ORF">A3860_05170</name>
</gene>
<evidence type="ECO:0000259" key="4">
    <source>
        <dbReference type="Pfam" id="PF00725"/>
    </source>
</evidence>
<evidence type="ECO:0000313" key="6">
    <source>
        <dbReference type="EMBL" id="OQP61110.1"/>
    </source>
</evidence>
<feature type="binding site" evidence="3">
    <location>
        <position position="32"/>
    </location>
    <ligand>
        <name>NAD(+)</name>
        <dbReference type="ChEBI" id="CHEBI:57540"/>
    </ligand>
</feature>
<dbReference type="PIRSF" id="PIRSF000105">
    <property type="entry name" value="HCDH"/>
    <property type="match status" value="1"/>
</dbReference>
<feature type="binding site" evidence="3">
    <location>
        <position position="144"/>
    </location>
    <ligand>
        <name>NAD(+)</name>
        <dbReference type="ChEBI" id="CHEBI:57540"/>
    </ligand>
</feature>
<feature type="domain" description="3-hydroxyacyl-CoA dehydrogenase C-terminal" evidence="4">
    <location>
        <begin position="187"/>
        <end position="283"/>
    </location>
</feature>
<dbReference type="Gene3D" id="3.40.50.720">
    <property type="entry name" value="NAD(P)-binding Rossmann-like Domain"/>
    <property type="match status" value="1"/>
</dbReference>
<organism evidence="6 7">
    <name type="scientific">Niastella vici</name>
    <dbReference type="NCBI Taxonomy" id="1703345"/>
    <lineage>
        <taxon>Bacteria</taxon>
        <taxon>Pseudomonadati</taxon>
        <taxon>Bacteroidota</taxon>
        <taxon>Chitinophagia</taxon>
        <taxon>Chitinophagales</taxon>
        <taxon>Chitinophagaceae</taxon>
        <taxon>Niastella</taxon>
    </lineage>
</organism>
<accession>A0A1V9FS00</accession>